<dbReference type="EMBL" id="LAZR01029970">
    <property type="protein sequence ID" value="KKL57995.1"/>
    <property type="molecule type" value="Genomic_DNA"/>
</dbReference>
<organism evidence="1">
    <name type="scientific">marine sediment metagenome</name>
    <dbReference type="NCBI Taxonomy" id="412755"/>
    <lineage>
        <taxon>unclassified sequences</taxon>
        <taxon>metagenomes</taxon>
        <taxon>ecological metagenomes</taxon>
    </lineage>
</organism>
<proteinExistence type="predicted"/>
<evidence type="ECO:0000313" key="1">
    <source>
        <dbReference type="EMBL" id="KKL57995.1"/>
    </source>
</evidence>
<name>A0A0F9FL54_9ZZZZ</name>
<protein>
    <recommendedName>
        <fullName evidence="2">Rubredoxin-like domain-containing protein</fullName>
    </recommendedName>
</protein>
<reference evidence="1" key="1">
    <citation type="journal article" date="2015" name="Nature">
        <title>Complex archaea that bridge the gap between prokaryotes and eukaryotes.</title>
        <authorList>
            <person name="Spang A."/>
            <person name="Saw J.H."/>
            <person name="Jorgensen S.L."/>
            <person name="Zaremba-Niedzwiedzka K."/>
            <person name="Martijn J."/>
            <person name="Lind A.E."/>
            <person name="van Eijk R."/>
            <person name="Schleper C."/>
            <person name="Guy L."/>
            <person name="Ettema T.J."/>
        </authorList>
    </citation>
    <scope>NUCLEOTIDE SEQUENCE</scope>
</reference>
<dbReference type="AlphaFoldDB" id="A0A0F9FL54"/>
<accession>A0A0F9FL54</accession>
<gene>
    <name evidence="1" type="ORF">LCGC14_2229810</name>
</gene>
<comment type="caution">
    <text evidence="1">The sequence shown here is derived from an EMBL/GenBank/DDBJ whole genome shotgun (WGS) entry which is preliminary data.</text>
</comment>
<sequence length="45" mass="5183">MLAYFCTPCQFYYQEAELLSSKRCPECRGEMKPRMVLGGQVMGDD</sequence>
<evidence type="ECO:0008006" key="2">
    <source>
        <dbReference type="Google" id="ProtNLM"/>
    </source>
</evidence>